<name>A0A4C1V6S0_EUMVA</name>
<reference evidence="2 3" key="1">
    <citation type="journal article" date="2019" name="Commun. Biol.">
        <title>The bagworm genome reveals a unique fibroin gene that provides high tensile strength.</title>
        <authorList>
            <person name="Kono N."/>
            <person name="Nakamura H."/>
            <person name="Ohtoshi R."/>
            <person name="Tomita M."/>
            <person name="Numata K."/>
            <person name="Arakawa K."/>
        </authorList>
    </citation>
    <scope>NUCLEOTIDE SEQUENCE [LARGE SCALE GENOMIC DNA]</scope>
</reference>
<evidence type="ECO:0000313" key="2">
    <source>
        <dbReference type="EMBL" id="GBP33724.1"/>
    </source>
</evidence>
<accession>A0A4C1V6S0</accession>
<gene>
    <name evidence="2" type="ORF">EVAR_17051_1</name>
</gene>
<feature type="compositionally biased region" description="Basic and acidic residues" evidence="1">
    <location>
        <begin position="10"/>
        <end position="23"/>
    </location>
</feature>
<keyword evidence="3" id="KW-1185">Reference proteome</keyword>
<organism evidence="2 3">
    <name type="scientific">Eumeta variegata</name>
    <name type="common">Bagworm moth</name>
    <name type="synonym">Eumeta japonica</name>
    <dbReference type="NCBI Taxonomy" id="151549"/>
    <lineage>
        <taxon>Eukaryota</taxon>
        <taxon>Metazoa</taxon>
        <taxon>Ecdysozoa</taxon>
        <taxon>Arthropoda</taxon>
        <taxon>Hexapoda</taxon>
        <taxon>Insecta</taxon>
        <taxon>Pterygota</taxon>
        <taxon>Neoptera</taxon>
        <taxon>Endopterygota</taxon>
        <taxon>Lepidoptera</taxon>
        <taxon>Glossata</taxon>
        <taxon>Ditrysia</taxon>
        <taxon>Tineoidea</taxon>
        <taxon>Psychidae</taxon>
        <taxon>Oiketicinae</taxon>
        <taxon>Eumeta</taxon>
    </lineage>
</organism>
<sequence length="139" mass="16598">MSTSRSNESSSEKNERLQLDRTRYSLLRTRQFSESKDRRLKNDRIQHAISRSLESSDSREQSLGRQTYCRHHRIQRELESREQHDIRVTEQCDRYDESQGQRIERFFQLLESVSLVSQNDFRSRKASGYCQINKCSAGY</sequence>
<feature type="compositionally biased region" description="Basic and acidic residues" evidence="1">
    <location>
        <begin position="31"/>
        <end position="46"/>
    </location>
</feature>
<dbReference type="Proteomes" id="UP000299102">
    <property type="component" value="Unassembled WGS sequence"/>
</dbReference>
<dbReference type="OrthoDB" id="1728974at2759"/>
<dbReference type="AlphaFoldDB" id="A0A4C1V6S0"/>
<comment type="caution">
    <text evidence="2">The sequence shown here is derived from an EMBL/GenBank/DDBJ whole genome shotgun (WGS) entry which is preliminary data.</text>
</comment>
<proteinExistence type="predicted"/>
<dbReference type="EMBL" id="BGZK01000278">
    <property type="protein sequence ID" value="GBP33724.1"/>
    <property type="molecule type" value="Genomic_DNA"/>
</dbReference>
<feature type="region of interest" description="Disordered" evidence="1">
    <location>
        <begin position="1"/>
        <end position="66"/>
    </location>
</feature>
<evidence type="ECO:0000313" key="3">
    <source>
        <dbReference type="Proteomes" id="UP000299102"/>
    </source>
</evidence>
<evidence type="ECO:0000256" key="1">
    <source>
        <dbReference type="SAM" id="MobiDB-lite"/>
    </source>
</evidence>
<protein>
    <submittedName>
        <fullName evidence="2">Uncharacterized protein</fullName>
    </submittedName>
</protein>